<dbReference type="PANTHER" id="PTHR43556:SF2">
    <property type="entry name" value="PEPTIDE CHAIN RELEASE FACTOR RF3"/>
    <property type="match status" value="1"/>
</dbReference>
<name>A0ABV4AIJ4_9GAMM</name>
<dbReference type="SUPFAM" id="SSF52540">
    <property type="entry name" value="P-loop containing nucleoside triphosphate hydrolases"/>
    <property type="match status" value="1"/>
</dbReference>
<comment type="caution">
    <text evidence="10">The sequence shown here is derived from an EMBL/GenBank/DDBJ whole genome shotgun (WGS) entry which is preliminary data.</text>
</comment>
<dbReference type="RefSeq" id="WP_369455705.1">
    <property type="nucleotide sequence ID" value="NZ_JBGCUO010000001.1"/>
</dbReference>
<reference evidence="10 11" key="1">
    <citation type="submission" date="2024-07" db="EMBL/GenBank/DDBJ databases">
        <authorList>
            <person name="Ren Q."/>
        </authorList>
    </citation>
    <scope>NUCLEOTIDE SEQUENCE [LARGE SCALE GENOMIC DNA]</scope>
    <source>
        <strain evidence="10 11">REN37</strain>
    </source>
</reference>
<sequence>MNVLDEIRRRRTFAIISHPDAGKTTITEKLLLYGHQIQEAGTVKGKKSGRHATSDWMEMEKERGISVTSSVMQFPYADKVVNLLDTPGHADFSEDTYRVLTAVDAALMVIDTAKGVEERTIKLMEVCRLRDTPILTFMNKLDREVRDPIEVMDEVESVLQIKCAPVTWPIGMGKNFKGVYNLLTDTTVLYKSGLGHTIQDVREIKGLDNPELDAAVGAYAAELRDMLELVQGASHEFDLDEFLAGRLTPVFFGTALGNFGVDHMLDGLVQWAPEPQPRAAVERSVTATEPKFTGFVFKIQANMDPKHRDRVAFLRICSGRYEKGIKLKQCRTGKDIRLADALTFLAGERENIEEAFAGDIIGLHNHGTIQIGDTFTEGEMLQFTGIPHFAPELFRRVVLRDPLKSKQLQKGLTQLAEEGAVQVFFPLRNNDVILGAVGTLQFDVVAHRLKHEYQVECAYDVINVATARWVEAASERELEKFREKAHDNLAMDGAGHLTYLAPTRVNLQLAQERHPDIKFRETREI</sequence>
<dbReference type="NCBIfam" id="NF001964">
    <property type="entry name" value="PRK00741.1"/>
    <property type="match status" value="1"/>
</dbReference>
<accession>A0ABV4AIJ4</accession>
<evidence type="ECO:0000256" key="2">
    <source>
        <dbReference type="ARBA" id="ARBA00009978"/>
    </source>
</evidence>
<dbReference type="CDD" id="cd03689">
    <property type="entry name" value="RF3_II"/>
    <property type="match status" value="1"/>
</dbReference>
<keyword evidence="6 7" id="KW-0342">GTP-binding</keyword>
<feature type="domain" description="Tr-type G" evidence="9">
    <location>
        <begin position="8"/>
        <end position="276"/>
    </location>
</feature>
<dbReference type="EMBL" id="JBGCUO010000001">
    <property type="protein sequence ID" value="MEY1662470.1"/>
    <property type="molecule type" value="Genomic_DNA"/>
</dbReference>
<evidence type="ECO:0000256" key="8">
    <source>
        <dbReference type="NCBIfam" id="TIGR00503"/>
    </source>
</evidence>
<evidence type="ECO:0000256" key="7">
    <source>
        <dbReference type="HAMAP-Rule" id="MF_00072"/>
    </source>
</evidence>
<dbReference type="Pfam" id="PF00009">
    <property type="entry name" value="GTP_EFTU"/>
    <property type="match status" value="1"/>
</dbReference>
<dbReference type="CDD" id="cd16259">
    <property type="entry name" value="RF3_III"/>
    <property type="match status" value="1"/>
</dbReference>
<proteinExistence type="inferred from homology"/>
<dbReference type="InterPro" id="IPR004548">
    <property type="entry name" value="PrfC"/>
</dbReference>
<dbReference type="SUPFAM" id="SSF54980">
    <property type="entry name" value="EF-G C-terminal domain-like"/>
    <property type="match status" value="1"/>
</dbReference>
<dbReference type="NCBIfam" id="TIGR00231">
    <property type="entry name" value="small_GTP"/>
    <property type="match status" value="1"/>
</dbReference>
<evidence type="ECO:0000256" key="1">
    <source>
        <dbReference type="ARBA" id="ARBA00004496"/>
    </source>
</evidence>
<dbReference type="NCBIfam" id="TIGR00503">
    <property type="entry name" value="prfC"/>
    <property type="match status" value="1"/>
</dbReference>
<evidence type="ECO:0000256" key="3">
    <source>
        <dbReference type="ARBA" id="ARBA00022490"/>
    </source>
</evidence>
<evidence type="ECO:0000256" key="5">
    <source>
        <dbReference type="ARBA" id="ARBA00022917"/>
    </source>
</evidence>
<dbReference type="InterPro" id="IPR032090">
    <property type="entry name" value="RF3_C"/>
</dbReference>
<dbReference type="InterPro" id="IPR035647">
    <property type="entry name" value="EFG_III/V"/>
</dbReference>
<dbReference type="InterPro" id="IPR053905">
    <property type="entry name" value="EF-G-like_DII"/>
</dbReference>
<protein>
    <recommendedName>
        <fullName evidence="7 8">Peptide chain release factor 3</fullName>
        <shortName evidence="7">RF-3</shortName>
    </recommendedName>
</protein>
<comment type="function">
    <text evidence="7">Increases the formation of ribosomal termination complexes and stimulates activities of RF-1 and RF-2. It binds guanine nucleotides and has strong preference for UGA stop codons. It may interact directly with the ribosome. The stimulation of RF-1 and RF-2 is significantly reduced by GTP and GDP, but not by GMP.</text>
</comment>
<comment type="similarity">
    <text evidence="2 7">Belongs to the TRAFAC class translation factor GTPase superfamily. Classic translation factor GTPase family. PrfC subfamily.</text>
</comment>
<feature type="binding site" evidence="7">
    <location>
        <begin position="17"/>
        <end position="24"/>
    </location>
    <ligand>
        <name>GTP</name>
        <dbReference type="ChEBI" id="CHEBI:37565"/>
    </ligand>
</feature>
<dbReference type="InterPro" id="IPR031157">
    <property type="entry name" value="G_TR_CS"/>
</dbReference>
<keyword evidence="11" id="KW-1185">Reference proteome</keyword>
<dbReference type="PANTHER" id="PTHR43556">
    <property type="entry name" value="PEPTIDE CHAIN RELEASE FACTOR RF3"/>
    <property type="match status" value="1"/>
</dbReference>
<dbReference type="SUPFAM" id="SSF50447">
    <property type="entry name" value="Translation proteins"/>
    <property type="match status" value="1"/>
</dbReference>
<organism evidence="10 11">
    <name type="scientific">Isoalcanivorax beigongshangi</name>
    <dbReference type="NCBI Taxonomy" id="3238810"/>
    <lineage>
        <taxon>Bacteria</taxon>
        <taxon>Pseudomonadati</taxon>
        <taxon>Pseudomonadota</taxon>
        <taxon>Gammaproteobacteria</taxon>
        <taxon>Oceanospirillales</taxon>
        <taxon>Alcanivoracaceae</taxon>
        <taxon>Isoalcanivorax</taxon>
    </lineage>
</organism>
<evidence type="ECO:0000313" key="11">
    <source>
        <dbReference type="Proteomes" id="UP001562065"/>
    </source>
</evidence>
<dbReference type="Gene3D" id="3.40.50.300">
    <property type="entry name" value="P-loop containing nucleotide triphosphate hydrolases"/>
    <property type="match status" value="2"/>
</dbReference>
<feature type="binding site" evidence="7">
    <location>
        <begin position="139"/>
        <end position="142"/>
    </location>
    <ligand>
        <name>GTP</name>
        <dbReference type="ChEBI" id="CHEBI:37565"/>
    </ligand>
</feature>
<dbReference type="Pfam" id="PF16658">
    <property type="entry name" value="RF3_C"/>
    <property type="match status" value="1"/>
</dbReference>
<dbReference type="InterPro" id="IPR000795">
    <property type="entry name" value="T_Tr_GTP-bd_dom"/>
</dbReference>
<dbReference type="CDD" id="cd04169">
    <property type="entry name" value="RF3"/>
    <property type="match status" value="1"/>
</dbReference>
<dbReference type="InterPro" id="IPR009000">
    <property type="entry name" value="Transl_B-barrel_sf"/>
</dbReference>
<keyword evidence="3 7" id="KW-0963">Cytoplasm</keyword>
<evidence type="ECO:0000313" key="10">
    <source>
        <dbReference type="EMBL" id="MEY1662470.1"/>
    </source>
</evidence>
<gene>
    <name evidence="7 10" type="primary">prfC</name>
    <name evidence="10" type="ORF">AB5I84_09960</name>
</gene>
<dbReference type="Gene3D" id="3.30.70.3280">
    <property type="entry name" value="Peptide chain release factor 3, domain III"/>
    <property type="match status" value="1"/>
</dbReference>
<dbReference type="InterPro" id="IPR041732">
    <property type="entry name" value="RF3_GTP-bd"/>
</dbReference>
<dbReference type="InterPro" id="IPR005225">
    <property type="entry name" value="Small_GTP-bd"/>
</dbReference>
<dbReference type="PROSITE" id="PS51722">
    <property type="entry name" value="G_TR_2"/>
    <property type="match status" value="1"/>
</dbReference>
<dbReference type="Proteomes" id="UP001562065">
    <property type="component" value="Unassembled WGS sequence"/>
</dbReference>
<comment type="subcellular location">
    <subcellularLocation>
        <location evidence="1 7">Cytoplasm</location>
    </subcellularLocation>
</comment>
<dbReference type="InterPro" id="IPR038467">
    <property type="entry name" value="RF3_dom_3_sf"/>
</dbReference>
<feature type="binding site" evidence="7">
    <location>
        <begin position="85"/>
        <end position="89"/>
    </location>
    <ligand>
        <name>GTP</name>
        <dbReference type="ChEBI" id="CHEBI:37565"/>
    </ligand>
</feature>
<keyword evidence="4 7" id="KW-0547">Nucleotide-binding</keyword>
<dbReference type="PRINTS" id="PR00315">
    <property type="entry name" value="ELONGATNFCT"/>
</dbReference>
<dbReference type="PROSITE" id="PS00301">
    <property type="entry name" value="G_TR_1"/>
    <property type="match status" value="1"/>
</dbReference>
<evidence type="ECO:0000256" key="6">
    <source>
        <dbReference type="ARBA" id="ARBA00023134"/>
    </source>
</evidence>
<evidence type="ECO:0000259" key="9">
    <source>
        <dbReference type="PROSITE" id="PS51722"/>
    </source>
</evidence>
<dbReference type="InterPro" id="IPR027417">
    <property type="entry name" value="P-loop_NTPase"/>
</dbReference>
<keyword evidence="5 7" id="KW-0648">Protein biosynthesis</keyword>
<dbReference type="Pfam" id="PF22042">
    <property type="entry name" value="EF-G_D2"/>
    <property type="match status" value="1"/>
</dbReference>
<evidence type="ECO:0000256" key="4">
    <source>
        <dbReference type="ARBA" id="ARBA00022741"/>
    </source>
</evidence>
<dbReference type="HAMAP" id="MF_00072">
    <property type="entry name" value="Rel_fac_3"/>
    <property type="match status" value="1"/>
</dbReference>